<dbReference type="EC" id="3.1.1.23" evidence="3"/>
<dbReference type="RefSeq" id="WP_039716295.1">
    <property type="nucleotide sequence ID" value="NZ_JTJC03000002.1"/>
</dbReference>
<dbReference type="InterPro" id="IPR000073">
    <property type="entry name" value="AB_hydrolase_1"/>
</dbReference>
<reference evidence="6 7" key="1">
    <citation type="journal article" date="2015" name="Genome Announc.">
        <title>Draft Genome Sequence of the Terrestrial Cyanobacterium Scytonema millei VB511283, Isolated from Eastern India.</title>
        <authorList>
            <person name="Sen D."/>
            <person name="Chandrababunaidu M.M."/>
            <person name="Singh D."/>
            <person name="Sanghi N."/>
            <person name="Ghorai A."/>
            <person name="Mishra G.P."/>
            <person name="Madduluri M."/>
            <person name="Adhikary S.P."/>
            <person name="Tripathy S."/>
        </authorList>
    </citation>
    <scope>NUCLEOTIDE SEQUENCE [LARGE SCALE GENOMIC DNA]</scope>
    <source>
        <strain evidence="6 7">VB511283</strain>
    </source>
</reference>
<proteinExistence type="inferred from homology"/>
<dbReference type="PANTHER" id="PTHR11614">
    <property type="entry name" value="PHOSPHOLIPASE-RELATED"/>
    <property type="match status" value="1"/>
</dbReference>
<protein>
    <recommendedName>
        <fullName evidence="4">Monoacylglycerol lipase</fullName>
        <ecNumber evidence="3">3.1.1.23</ecNumber>
    </recommendedName>
</protein>
<keyword evidence="7" id="KW-1185">Reference proteome</keyword>
<gene>
    <name evidence="6" type="ORF">QH73_0011730</name>
</gene>
<comment type="similarity">
    <text evidence="2">Belongs to the AB hydrolase superfamily.</text>
</comment>
<organism evidence="6 7">
    <name type="scientific">Scytonema millei VB511283</name>
    <dbReference type="NCBI Taxonomy" id="1245923"/>
    <lineage>
        <taxon>Bacteria</taxon>
        <taxon>Bacillati</taxon>
        <taxon>Cyanobacteriota</taxon>
        <taxon>Cyanophyceae</taxon>
        <taxon>Nostocales</taxon>
        <taxon>Scytonemataceae</taxon>
        <taxon>Scytonema</taxon>
    </lineage>
</organism>
<comment type="catalytic activity">
    <reaction evidence="1">
        <text>Hydrolyzes glycerol monoesters of long-chain fatty acids.</text>
        <dbReference type="EC" id="3.1.1.23"/>
    </reaction>
</comment>
<evidence type="ECO:0000256" key="2">
    <source>
        <dbReference type="ARBA" id="ARBA00008645"/>
    </source>
</evidence>
<feature type="domain" description="Serine aminopeptidase S33" evidence="5">
    <location>
        <begin position="26"/>
        <end position="259"/>
    </location>
</feature>
<accession>A0A9X5E4W1</accession>
<name>A0A9X5E4W1_9CYAN</name>
<sequence>MKNIAGTFKGAGGLSLYYQSWHLQERSRAVVAIVHGLGAHSGLFLPAVEYLVSLGYAVYAFDLRGHGHSPGQRGHINRWTEFREDLSAFLQQIWTQEPNCPCFVWGHSLGGAIVLDYALRSPQGLRGAIVTAPALGKVGVSRLKLAIGRVFSRVYPRLSLKVGLNHNASSRNPNVISAYSQDPLRHEYGSARLATEFFAAVDWIENHASELQIPLLLLHGSADQVTHPESSWLFCERVTYPDKKCYEYPGSYHDLYADTNYQEVLVDIGKWLEQHLQEMDDSQAA</sequence>
<dbReference type="SUPFAM" id="SSF53474">
    <property type="entry name" value="alpha/beta-Hydrolases"/>
    <property type="match status" value="1"/>
</dbReference>
<dbReference type="FunFam" id="3.40.50.1820:FF:000117">
    <property type="entry name" value="Monoglyceride lipase, putative"/>
    <property type="match status" value="1"/>
</dbReference>
<dbReference type="EMBL" id="JTJC03000002">
    <property type="protein sequence ID" value="NHC35321.1"/>
    <property type="molecule type" value="Genomic_DNA"/>
</dbReference>
<dbReference type="InterPro" id="IPR022742">
    <property type="entry name" value="Hydrolase_4"/>
</dbReference>
<dbReference type="Gene3D" id="3.40.50.1820">
    <property type="entry name" value="alpha/beta hydrolase"/>
    <property type="match status" value="1"/>
</dbReference>
<dbReference type="AlphaFoldDB" id="A0A9X5E4W1"/>
<dbReference type="InterPro" id="IPR029058">
    <property type="entry name" value="AB_hydrolase_fold"/>
</dbReference>
<evidence type="ECO:0000256" key="4">
    <source>
        <dbReference type="ARBA" id="ARBA00071261"/>
    </source>
</evidence>
<evidence type="ECO:0000256" key="1">
    <source>
        <dbReference type="ARBA" id="ARBA00001613"/>
    </source>
</evidence>
<dbReference type="InterPro" id="IPR051044">
    <property type="entry name" value="MAG_DAG_Lipase"/>
</dbReference>
<dbReference type="PRINTS" id="PR00111">
    <property type="entry name" value="ABHYDROLASE"/>
</dbReference>
<dbReference type="GO" id="GO:0047372">
    <property type="term" value="F:monoacylglycerol lipase activity"/>
    <property type="evidence" value="ECO:0007669"/>
    <property type="project" value="UniProtKB-EC"/>
</dbReference>
<dbReference type="Pfam" id="PF12146">
    <property type="entry name" value="Hydrolase_4"/>
    <property type="match status" value="1"/>
</dbReference>
<dbReference type="OrthoDB" id="9806902at2"/>
<dbReference type="Proteomes" id="UP000031532">
    <property type="component" value="Unassembled WGS sequence"/>
</dbReference>
<comment type="caution">
    <text evidence="6">The sequence shown here is derived from an EMBL/GenBank/DDBJ whole genome shotgun (WGS) entry which is preliminary data.</text>
</comment>
<evidence type="ECO:0000256" key="3">
    <source>
        <dbReference type="ARBA" id="ARBA00013254"/>
    </source>
</evidence>
<keyword evidence="6" id="KW-0378">Hydrolase</keyword>
<evidence type="ECO:0000313" key="6">
    <source>
        <dbReference type="EMBL" id="NHC35321.1"/>
    </source>
</evidence>
<evidence type="ECO:0000313" key="7">
    <source>
        <dbReference type="Proteomes" id="UP000031532"/>
    </source>
</evidence>
<evidence type="ECO:0000259" key="5">
    <source>
        <dbReference type="Pfam" id="PF12146"/>
    </source>
</evidence>